<dbReference type="EMBL" id="QFBC01000004">
    <property type="protein sequence ID" value="PWE56138.1"/>
    <property type="molecule type" value="Genomic_DNA"/>
</dbReference>
<name>A0A2U2DS68_9HYPH</name>
<keyword evidence="1" id="KW-0472">Membrane</keyword>
<dbReference type="AlphaFoldDB" id="A0A2U2DS68"/>
<dbReference type="Pfam" id="PF07811">
    <property type="entry name" value="TadE"/>
    <property type="match status" value="1"/>
</dbReference>
<gene>
    <name evidence="3" type="ORF">DEM27_11955</name>
</gene>
<feature type="transmembrane region" description="Helical" evidence="1">
    <location>
        <begin position="33"/>
        <end position="58"/>
    </location>
</feature>
<organism evidence="3 4">
    <name type="scientific">Metarhizobium album</name>
    <dbReference type="NCBI Taxonomy" id="2182425"/>
    <lineage>
        <taxon>Bacteria</taxon>
        <taxon>Pseudomonadati</taxon>
        <taxon>Pseudomonadota</taxon>
        <taxon>Alphaproteobacteria</taxon>
        <taxon>Hyphomicrobiales</taxon>
        <taxon>Rhizobiaceae</taxon>
        <taxon>Metarhizobium</taxon>
    </lineage>
</organism>
<dbReference type="Proteomes" id="UP000245252">
    <property type="component" value="Unassembled WGS sequence"/>
</dbReference>
<evidence type="ECO:0000313" key="3">
    <source>
        <dbReference type="EMBL" id="PWE56138.1"/>
    </source>
</evidence>
<evidence type="ECO:0000313" key="4">
    <source>
        <dbReference type="Proteomes" id="UP000245252"/>
    </source>
</evidence>
<dbReference type="InterPro" id="IPR012495">
    <property type="entry name" value="TadE-like_dom"/>
</dbReference>
<dbReference type="OrthoDB" id="7990385at2"/>
<proteinExistence type="predicted"/>
<keyword evidence="1" id="KW-1133">Transmembrane helix</keyword>
<comment type="caution">
    <text evidence="3">The sequence shown here is derived from an EMBL/GenBank/DDBJ whole genome shotgun (WGS) entry which is preliminary data.</text>
</comment>
<protein>
    <submittedName>
        <fullName evidence="3">Pilus assembly protein TadG</fullName>
    </submittedName>
</protein>
<reference evidence="3 4" key="1">
    <citation type="submission" date="2018-05" db="EMBL/GenBank/DDBJ databases">
        <title>The draft genome of strain NS-104.</title>
        <authorList>
            <person name="Hang P."/>
            <person name="Jiang J."/>
        </authorList>
    </citation>
    <scope>NUCLEOTIDE SEQUENCE [LARGE SCALE GENOMIC DNA]</scope>
    <source>
        <strain evidence="3 4">NS-104</strain>
    </source>
</reference>
<evidence type="ECO:0000256" key="1">
    <source>
        <dbReference type="SAM" id="Phobius"/>
    </source>
</evidence>
<keyword evidence="4" id="KW-1185">Reference proteome</keyword>
<dbReference type="RefSeq" id="WP_109458458.1">
    <property type="nucleotide sequence ID" value="NZ_QFBC01000004.1"/>
</dbReference>
<keyword evidence="1" id="KW-0812">Transmembrane</keyword>
<feature type="domain" description="TadE-like" evidence="2">
    <location>
        <begin position="31"/>
        <end position="73"/>
    </location>
</feature>
<evidence type="ECO:0000259" key="2">
    <source>
        <dbReference type="Pfam" id="PF07811"/>
    </source>
</evidence>
<sequence>MGRNYQEDEKKTPSRSVLRRTARSLARSDDGAAAIEFAILAFPYFLIVFAIIETFIAFTGEQLVTNAVDTMARKLRTGQITFGMGRTTDMNEKQFRTEFCDEISILITCSSTELTTPNKLYLDIRTFGTFAAIPKTIPRMSSDRFADIDTTSFKFNPGGPGTINMFRAYYRWQIMTDIVRPYITNVRPKSGMPTDFLIIATSAFQNEAYP</sequence>
<accession>A0A2U2DS68</accession>